<keyword evidence="8 10" id="KW-1133">Transmembrane helix</keyword>
<keyword evidence="14" id="KW-1185">Reference proteome</keyword>
<dbReference type="InterPro" id="IPR021319">
    <property type="entry name" value="DUF2921"/>
</dbReference>
<feature type="domain" description="DUF2921" evidence="12">
    <location>
        <begin position="272"/>
        <end position="393"/>
    </location>
</feature>
<keyword evidence="6 10" id="KW-0812">Transmembrane</keyword>
<evidence type="ECO:0000256" key="1">
    <source>
        <dbReference type="ARBA" id="ARBA00000900"/>
    </source>
</evidence>
<sequence>MATLFSKPTPIQLTMQSLLFFTISVFFSFTSSSPLSSSPVAYSKHCNHIVAESTQSSSYLVPPQFLRLSNAYVRNAQHILGPYPQIVANFVPQKISKTLTLETLEIEAVLTLRVQRSFASEGNFGNRRLFRVYGGPRSRIQTSARFQLYGYWSSTSGQLCMVGSGSKRSKLGNDCSYNVVFKLNYPKDSTITSSLVTGTLESLDSDDTGVYFSQIIVMGFSMMNYEYSVINEELEHGGLGGVASLGNASLNLGTNGDCYDLIRLSDGFELECDGNNCSEINGILSKFMSANAIDCSNKEKMRILFGFSDVSSLRNGYQQPFVPSKTLVGEGVWNSEKSQICFVACRIMQLDDLPTNSSVGDCIFRLNFTIPAVLSIMSRSAINGQIWSNKSASVRGNRYVDRIQIRTSGVKQAVLPNMRYQFTQIERARNYCANKKMIIKHKGRHFPNAYSSDMKFGIRVRQNKGQTAFGHAIPLSVGPRFLQDSYATYLSEIESWKTPTQVNRAETGLLNISYRINFTPAAEFKLGAGDFVKQVVDISAEGIYDTETGLLCMIGCWNRELDEKSSSNRSTTHDCEIFVGLQFPSLNSNKGDLIKGTIESKRRKLDPLYFDTLELSSTSILAGQAANTIWRIDLEITMVLISNTLACIFVGLQLFHTKNHPEILPFISIMMLAVLTLGHMIPLLLNFDAFLSSSNKQHVLLRSSGWLEVNEVLVRVITMVAFLLECWLLQLTWCSKKSADSSQINLWAAEKKVISLFLPLYIIGALIAWLLHPWRSLRASPYIRRGTYYRTFSLWGDLKSYAGLILDAFLLPQITFNMFSNNKEKALCPPYYFGTTIVRLMPHAYDLIRAHSSALKIDLSFIYANPRLNYYSTAWDIVISCCGFGFAMVVYLQQRYGGSWILPPRLKGRFAYESSCGCQWMISLF</sequence>
<comment type="caution">
    <text evidence="13">The sequence shown here is derived from an EMBL/GenBank/DDBJ whole genome shotgun (WGS) entry which is preliminary data.</text>
</comment>
<evidence type="ECO:0000256" key="2">
    <source>
        <dbReference type="ARBA" id="ARBA00004127"/>
    </source>
</evidence>
<evidence type="ECO:0000256" key="6">
    <source>
        <dbReference type="ARBA" id="ARBA00022692"/>
    </source>
</evidence>
<protein>
    <recommendedName>
        <fullName evidence="4">RING-type E3 ubiquitin transferase</fullName>
        <ecNumber evidence="4">2.3.2.27</ecNumber>
    </recommendedName>
</protein>
<feature type="domain" description="DUF2921" evidence="12">
    <location>
        <begin position="439"/>
        <end position="613"/>
    </location>
</feature>
<organism evidence="13 14">
    <name type="scientific">Nepenthes gracilis</name>
    <name type="common">Slender pitcher plant</name>
    <dbReference type="NCBI Taxonomy" id="150966"/>
    <lineage>
        <taxon>Eukaryota</taxon>
        <taxon>Viridiplantae</taxon>
        <taxon>Streptophyta</taxon>
        <taxon>Embryophyta</taxon>
        <taxon>Tracheophyta</taxon>
        <taxon>Spermatophyta</taxon>
        <taxon>Magnoliopsida</taxon>
        <taxon>eudicotyledons</taxon>
        <taxon>Gunneridae</taxon>
        <taxon>Pentapetalae</taxon>
        <taxon>Caryophyllales</taxon>
        <taxon>Nepenthaceae</taxon>
        <taxon>Nepenthes</taxon>
    </lineage>
</organism>
<dbReference type="Pfam" id="PF11145">
    <property type="entry name" value="DUF2921"/>
    <property type="match status" value="1"/>
</dbReference>
<feature type="domain" description="SWEET-like" evidence="11">
    <location>
        <begin position="625"/>
        <end position="906"/>
    </location>
</feature>
<feature type="transmembrane region" description="Helical" evidence="10">
    <location>
        <begin position="753"/>
        <end position="772"/>
    </location>
</feature>
<evidence type="ECO:0000256" key="7">
    <source>
        <dbReference type="ARBA" id="ARBA00022786"/>
    </source>
</evidence>
<evidence type="ECO:0000259" key="11">
    <source>
        <dbReference type="Pfam" id="PF11145"/>
    </source>
</evidence>
<dbReference type="AlphaFoldDB" id="A0AAD3SYP4"/>
<evidence type="ECO:0000313" key="14">
    <source>
        <dbReference type="Proteomes" id="UP001279734"/>
    </source>
</evidence>
<evidence type="ECO:0000256" key="4">
    <source>
        <dbReference type="ARBA" id="ARBA00012483"/>
    </source>
</evidence>
<dbReference type="GO" id="GO:0061630">
    <property type="term" value="F:ubiquitin protein ligase activity"/>
    <property type="evidence" value="ECO:0007669"/>
    <property type="project" value="UniProtKB-EC"/>
</dbReference>
<accession>A0AAD3SYP4</accession>
<keyword evidence="7" id="KW-0833">Ubl conjugation pathway</keyword>
<evidence type="ECO:0000256" key="10">
    <source>
        <dbReference type="SAM" id="Phobius"/>
    </source>
</evidence>
<comment type="catalytic activity">
    <reaction evidence="1">
        <text>S-ubiquitinyl-[E2 ubiquitin-conjugating enzyme]-L-cysteine + [acceptor protein]-L-lysine = [E2 ubiquitin-conjugating enzyme]-L-cysteine + N(6)-ubiquitinyl-[acceptor protein]-L-lysine.</text>
        <dbReference type="EC" id="2.3.2.27"/>
    </reaction>
</comment>
<comment type="pathway">
    <text evidence="3">Protein modification; protein ubiquitination.</text>
</comment>
<evidence type="ECO:0000256" key="5">
    <source>
        <dbReference type="ARBA" id="ARBA00022679"/>
    </source>
</evidence>
<feature type="domain" description="DUF2921" evidence="12">
    <location>
        <begin position="42"/>
        <end position="215"/>
    </location>
</feature>
<feature type="transmembrane region" description="Helical" evidence="10">
    <location>
        <begin position="868"/>
        <end position="892"/>
    </location>
</feature>
<proteinExistence type="predicted"/>
<dbReference type="Proteomes" id="UP001279734">
    <property type="component" value="Unassembled WGS sequence"/>
</dbReference>
<dbReference type="InterPro" id="IPR057425">
    <property type="entry name" value="DUF2921_N"/>
</dbReference>
<evidence type="ECO:0000256" key="9">
    <source>
        <dbReference type="ARBA" id="ARBA00023136"/>
    </source>
</evidence>
<dbReference type="GO" id="GO:0012505">
    <property type="term" value="C:endomembrane system"/>
    <property type="evidence" value="ECO:0007669"/>
    <property type="project" value="UniProtKB-SubCell"/>
</dbReference>
<evidence type="ECO:0000256" key="8">
    <source>
        <dbReference type="ARBA" id="ARBA00022989"/>
    </source>
</evidence>
<keyword evidence="9 10" id="KW-0472">Membrane</keyword>
<gene>
    <name evidence="13" type="ORF">Nepgr_021363</name>
</gene>
<reference evidence="13" key="1">
    <citation type="submission" date="2023-05" db="EMBL/GenBank/DDBJ databases">
        <title>Nepenthes gracilis genome sequencing.</title>
        <authorList>
            <person name="Fukushima K."/>
        </authorList>
    </citation>
    <scope>NUCLEOTIDE SEQUENCE</scope>
    <source>
        <strain evidence="13">SING2019-196</strain>
    </source>
</reference>
<name>A0AAD3SYP4_NEPGR</name>
<dbReference type="PANTHER" id="PTHR33389">
    <property type="entry name" value="FAMILY PROTEIN, PUTATIVE (DUF2921)-RELATED"/>
    <property type="match status" value="1"/>
</dbReference>
<evidence type="ECO:0000256" key="3">
    <source>
        <dbReference type="ARBA" id="ARBA00004906"/>
    </source>
</evidence>
<evidence type="ECO:0000259" key="12">
    <source>
        <dbReference type="Pfam" id="PF25333"/>
    </source>
</evidence>
<dbReference type="EMBL" id="BSYO01000020">
    <property type="protein sequence ID" value="GMH19522.1"/>
    <property type="molecule type" value="Genomic_DNA"/>
</dbReference>
<feature type="transmembrane region" description="Helical" evidence="10">
    <location>
        <begin position="712"/>
        <end position="733"/>
    </location>
</feature>
<keyword evidence="5" id="KW-0808">Transferase</keyword>
<dbReference type="EC" id="2.3.2.27" evidence="4"/>
<dbReference type="Pfam" id="PF25333">
    <property type="entry name" value="DUF2921_N"/>
    <property type="match status" value="3"/>
</dbReference>
<feature type="transmembrane region" description="Helical" evidence="10">
    <location>
        <begin position="663"/>
        <end position="685"/>
    </location>
</feature>
<evidence type="ECO:0000313" key="13">
    <source>
        <dbReference type="EMBL" id="GMH19522.1"/>
    </source>
</evidence>
<feature type="transmembrane region" description="Helical" evidence="10">
    <location>
        <begin position="636"/>
        <end position="656"/>
    </location>
</feature>
<dbReference type="PANTHER" id="PTHR33389:SF22">
    <property type="entry name" value="FAMILY PROTEIN, PUTATIVE (DUF2921)-RELATED"/>
    <property type="match status" value="1"/>
</dbReference>
<comment type="subcellular location">
    <subcellularLocation>
        <location evidence="2">Endomembrane system</location>
        <topology evidence="2">Multi-pass membrane protein</topology>
    </subcellularLocation>
</comment>